<dbReference type="GO" id="GO:0015074">
    <property type="term" value="P:DNA integration"/>
    <property type="evidence" value="ECO:0007669"/>
    <property type="project" value="UniProtKB-KW"/>
</dbReference>
<comment type="similarity">
    <text evidence="1">Belongs to the 'phage' integrase family.</text>
</comment>
<evidence type="ECO:0000256" key="2">
    <source>
        <dbReference type="ARBA" id="ARBA00022908"/>
    </source>
</evidence>
<reference evidence="6 7" key="1">
    <citation type="submission" date="2019-10" db="EMBL/GenBank/DDBJ databases">
        <title>Extracellular Electron Transfer in a Candidatus Methanoperedens spp. Enrichment Culture.</title>
        <authorList>
            <person name="Berger S."/>
            <person name="Rangel Shaw D."/>
            <person name="Berben T."/>
            <person name="In 'T Zandt M."/>
            <person name="Frank J."/>
            <person name="Reimann J."/>
            <person name="Jetten M.S.M."/>
            <person name="Welte C.U."/>
        </authorList>
    </citation>
    <scope>NUCLEOTIDE SEQUENCE [LARGE SCALE GENOMIC DNA]</scope>
    <source>
        <strain evidence="6">SB12</strain>
    </source>
</reference>
<dbReference type="Gene3D" id="1.10.150.130">
    <property type="match status" value="1"/>
</dbReference>
<evidence type="ECO:0000313" key="7">
    <source>
        <dbReference type="Proteomes" id="UP000460298"/>
    </source>
</evidence>
<protein>
    <submittedName>
        <fullName evidence="6">Tyrosine-type recombinase/integrase</fullName>
    </submittedName>
</protein>
<dbReference type="SUPFAM" id="SSF56349">
    <property type="entry name" value="DNA breaking-rejoining enzymes"/>
    <property type="match status" value="1"/>
</dbReference>
<dbReference type="InterPro" id="IPR004107">
    <property type="entry name" value="Integrase_SAM-like_N"/>
</dbReference>
<evidence type="ECO:0000313" key="6">
    <source>
        <dbReference type="EMBL" id="KAB2929952.1"/>
    </source>
</evidence>
<evidence type="ECO:0000259" key="5">
    <source>
        <dbReference type="PROSITE" id="PS51898"/>
    </source>
</evidence>
<dbReference type="PANTHER" id="PTHR30349:SF64">
    <property type="entry name" value="PROPHAGE INTEGRASE INTD-RELATED"/>
    <property type="match status" value="1"/>
</dbReference>
<dbReference type="AlphaFoldDB" id="A0A833GYL9"/>
<dbReference type="PROSITE" id="PS51898">
    <property type="entry name" value="TYR_RECOMBINASE"/>
    <property type="match status" value="1"/>
</dbReference>
<feature type="domain" description="Tyr recombinase" evidence="5">
    <location>
        <begin position="222"/>
        <end position="395"/>
    </location>
</feature>
<dbReference type="GO" id="GO:0003677">
    <property type="term" value="F:DNA binding"/>
    <property type="evidence" value="ECO:0007669"/>
    <property type="project" value="UniProtKB-KW"/>
</dbReference>
<dbReference type="Pfam" id="PF00589">
    <property type="entry name" value="Phage_integrase"/>
    <property type="match status" value="1"/>
</dbReference>
<evidence type="ECO:0000256" key="1">
    <source>
        <dbReference type="ARBA" id="ARBA00008857"/>
    </source>
</evidence>
<dbReference type="InterPro" id="IPR011010">
    <property type="entry name" value="DNA_brk_join_enz"/>
</dbReference>
<accession>A0A833GYL9</accession>
<dbReference type="Proteomes" id="UP000460298">
    <property type="component" value="Unassembled WGS sequence"/>
</dbReference>
<dbReference type="GO" id="GO:0006310">
    <property type="term" value="P:DNA recombination"/>
    <property type="evidence" value="ECO:0007669"/>
    <property type="project" value="UniProtKB-KW"/>
</dbReference>
<dbReference type="Gene3D" id="1.10.443.10">
    <property type="entry name" value="Intergrase catalytic core"/>
    <property type="match status" value="1"/>
</dbReference>
<dbReference type="EMBL" id="WBUI01000024">
    <property type="protein sequence ID" value="KAB2929952.1"/>
    <property type="molecule type" value="Genomic_DNA"/>
</dbReference>
<organism evidence="6 7">
    <name type="scientific">Leptonema illini</name>
    <dbReference type="NCBI Taxonomy" id="183"/>
    <lineage>
        <taxon>Bacteria</taxon>
        <taxon>Pseudomonadati</taxon>
        <taxon>Spirochaetota</taxon>
        <taxon>Spirochaetia</taxon>
        <taxon>Leptospirales</taxon>
        <taxon>Leptospiraceae</taxon>
        <taxon>Leptonema</taxon>
    </lineage>
</organism>
<keyword evidence="4" id="KW-0233">DNA recombination</keyword>
<dbReference type="InterPro" id="IPR013762">
    <property type="entry name" value="Integrase-like_cat_sf"/>
</dbReference>
<dbReference type="InterPro" id="IPR002104">
    <property type="entry name" value="Integrase_catalytic"/>
</dbReference>
<proteinExistence type="inferred from homology"/>
<comment type="caution">
    <text evidence="6">The sequence shown here is derived from an EMBL/GenBank/DDBJ whole genome shotgun (WGS) entry which is preliminary data.</text>
</comment>
<evidence type="ECO:0000256" key="3">
    <source>
        <dbReference type="ARBA" id="ARBA00023125"/>
    </source>
</evidence>
<evidence type="ECO:0000256" key="4">
    <source>
        <dbReference type="ARBA" id="ARBA00023172"/>
    </source>
</evidence>
<gene>
    <name evidence="6" type="ORF">F9K24_18135</name>
</gene>
<dbReference type="InterPro" id="IPR050090">
    <property type="entry name" value="Tyrosine_recombinase_XerCD"/>
</dbReference>
<dbReference type="InterPro" id="IPR010998">
    <property type="entry name" value="Integrase_recombinase_N"/>
</dbReference>
<dbReference type="PANTHER" id="PTHR30349">
    <property type="entry name" value="PHAGE INTEGRASE-RELATED"/>
    <property type="match status" value="1"/>
</dbReference>
<dbReference type="Pfam" id="PF13495">
    <property type="entry name" value="Phage_int_SAM_4"/>
    <property type="match status" value="1"/>
</dbReference>
<keyword evidence="2" id="KW-0229">DNA integration</keyword>
<sequence>MATVRPDSPVYSGRLVRAWSSKRPKIAASTAIKTKKKSSHSAENRPCLSVNAYSEYLISTPDGEVLSILNESSHLKIYTRRFGPETVAKIRSIPGRRWDAEQRCWMIPCSPERLREILHLFRATPYYLSGQIAARLDQEMTLQAMGRNSRRAYMFWIQDFLYFLNRPPGSDDAEAIHEYLSIKGKSSRVNTVLLIRAALRFLYNRALRTAFPDIPGLKKDRILPTIISKQEVLRILKECRNPKHRLLLMLVYSAGLRVSEAVSLRSIDIQMDRNLIHIRRAKGRKDRYVLLSRIVLDDLKRVFPSLEGDFWIFPGQKNGRHLSIRSAQQVFKNALEKAKIHRNISIHGLRHAFATHLLENGTDIRVIQKLLGHSSLQTTQIYTHVTKQHIHKIISPLDQMNEP</sequence>
<keyword evidence="3" id="KW-0238">DNA-binding</keyword>
<name>A0A833GYL9_9LEPT</name>